<dbReference type="PANTHER" id="PTHR10578:SF104">
    <property type="entry name" value="CYTOCHROME B2, MITOCHONDRIAL-RELATED"/>
    <property type="match status" value="1"/>
</dbReference>
<evidence type="ECO:0000259" key="4">
    <source>
        <dbReference type="PROSITE" id="PS51349"/>
    </source>
</evidence>
<protein>
    <submittedName>
        <fullName evidence="5">L-lactate dehydrogenase (Cytochrome)</fullName>
    </submittedName>
</protein>
<reference evidence="5 6" key="1">
    <citation type="submission" date="2020-05" db="EMBL/GenBank/DDBJ databases">
        <title>Identification and distribution of gene clusters putatively required for synthesis of sphingolipid metabolism inhibitors in phylogenetically diverse species of the filamentous fungus Fusarium.</title>
        <authorList>
            <person name="Kim H.-S."/>
            <person name="Busman M."/>
            <person name="Brown D.W."/>
            <person name="Divon H."/>
            <person name="Uhlig S."/>
            <person name="Proctor R.H."/>
        </authorList>
    </citation>
    <scope>NUCLEOTIDE SEQUENCE [LARGE SCALE GENOMIC DNA]</scope>
    <source>
        <strain evidence="5 6">NRRL 25311</strain>
    </source>
</reference>
<feature type="domain" description="FMN hydroxy acid dehydrogenase" evidence="4">
    <location>
        <begin position="1"/>
        <end position="152"/>
    </location>
</feature>
<dbReference type="PANTHER" id="PTHR10578">
    <property type="entry name" value="S -2-HYDROXY-ACID OXIDASE-RELATED"/>
    <property type="match status" value="1"/>
</dbReference>
<comment type="cofactor">
    <cofactor evidence="1">
        <name>FMN</name>
        <dbReference type="ChEBI" id="CHEBI:58210"/>
    </cofactor>
</comment>
<evidence type="ECO:0000256" key="2">
    <source>
        <dbReference type="ARBA" id="ARBA00023002"/>
    </source>
</evidence>
<dbReference type="GO" id="GO:0016491">
    <property type="term" value="F:oxidoreductase activity"/>
    <property type="evidence" value="ECO:0007669"/>
    <property type="project" value="UniProtKB-KW"/>
</dbReference>
<dbReference type="EMBL" id="JAAOAK010000202">
    <property type="protein sequence ID" value="KAF5683050.1"/>
    <property type="molecule type" value="Genomic_DNA"/>
</dbReference>
<accession>A0A8H5U306</accession>
<evidence type="ECO:0000256" key="3">
    <source>
        <dbReference type="SAM" id="MobiDB-lite"/>
    </source>
</evidence>
<sequence length="152" mass="16979">MFGLLSMEMFWDEVRRASPKAVMITVNLPVFSKREANERYEVRMAKERGQSTDKKQNKQTRAASAAISPDVTWTQIQTIKEKLGIPIFIKGIQCAEDGMKAFESGCEGIYISNHGGRGVDTSQPALLTLAEINIKYPTLFSKMTVFIDGGIR</sequence>
<dbReference type="InterPro" id="IPR013785">
    <property type="entry name" value="Aldolase_TIM"/>
</dbReference>
<evidence type="ECO:0000313" key="5">
    <source>
        <dbReference type="EMBL" id="KAF5683050.1"/>
    </source>
</evidence>
<evidence type="ECO:0000256" key="1">
    <source>
        <dbReference type="ARBA" id="ARBA00001917"/>
    </source>
</evidence>
<dbReference type="InterPro" id="IPR037396">
    <property type="entry name" value="FMN_HAD"/>
</dbReference>
<dbReference type="Pfam" id="PF01070">
    <property type="entry name" value="FMN_dh"/>
    <property type="match status" value="1"/>
</dbReference>
<dbReference type="InterPro" id="IPR000262">
    <property type="entry name" value="FMN-dep_DH"/>
</dbReference>
<feature type="region of interest" description="Disordered" evidence="3">
    <location>
        <begin position="43"/>
        <end position="64"/>
    </location>
</feature>
<keyword evidence="2" id="KW-0560">Oxidoreductase</keyword>
<gene>
    <name evidence="5" type="ORF">FDENT_7392</name>
</gene>
<dbReference type="Proteomes" id="UP000562682">
    <property type="component" value="Unassembled WGS sequence"/>
</dbReference>
<comment type="caution">
    <text evidence="5">The sequence shown here is derived from an EMBL/GenBank/DDBJ whole genome shotgun (WGS) entry which is preliminary data.</text>
</comment>
<proteinExistence type="predicted"/>
<name>A0A8H5U306_9HYPO</name>
<feature type="compositionally biased region" description="Basic and acidic residues" evidence="3">
    <location>
        <begin position="43"/>
        <end position="56"/>
    </location>
</feature>
<dbReference type="AlphaFoldDB" id="A0A8H5U306"/>
<keyword evidence="6" id="KW-1185">Reference proteome</keyword>
<dbReference type="SUPFAM" id="SSF51395">
    <property type="entry name" value="FMN-linked oxidoreductases"/>
    <property type="match status" value="1"/>
</dbReference>
<evidence type="ECO:0000313" key="6">
    <source>
        <dbReference type="Proteomes" id="UP000562682"/>
    </source>
</evidence>
<dbReference type="PROSITE" id="PS51349">
    <property type="entry name" value="FMN_HYDROXY_ACID_DH_2"/>
    <property type="match status" value="1"/>
</dbReference>
<dbReference type="Gene3D" id="3.20.20.70">
    <property type="entry name" value="Aldolase class I"/>
    <property type="match status" value="1"/>
</dbReference>
<organism evidence="5 6">
    <name type="scientific">Fusarium denticulatum</name>
    <dbReference type="NCBI Taxonomy" id="48507"/>
    <lineage>
        <taxon>Eukaryota</taxon>
        <taxon>Fungi</taxon>
        <taxon>Dikarya</taxon>
        <taxon>Ascomycota</taxon>
        <taxon>Pezizomycotina</taxon>
        <taxon>Sordariomycetes</taxon>
        <taxon>Hypocreomycetidae</taxon>
        <taxon>Hypocreales</taxon>
        <taxon>Nectriaceae</taxon>
        <taxon>Fusarium</taxon>
        <taxon>Fusarium fujikuroi species complex</taxon>
    </lineage>
</organism>